<evidence type="ECO:0000313" key="2">
    <source>
        <dbReference type="EMBL" id="GAG40270.1"/>
    </source>
</evidence>
<sequence>MDVDNQNREFMRIIYRDDDKLFVPVEDLNLVQKYAKMGTSAPILNKLGTITWEKTKARTKKAIEHMAKELLELYAQRKSAQGYSFSVADAWQSDFEKMFEYEETEDQLRSIKEVTHDMESRSPMERLLCG</sequence>
<protein>
    <recommendedName>
        <fullName evidence="1">CarD-like/TRCF RNAP-interacting domain-containing protein</fullName>
    </recommendedName>
</protein>
<name>X0XB13_9ZZZZ</name>
<dbReference type="InterPro" id="IPR027417">
    <property type="entry name" value="P-loop_NTPase"/>
</dbReference>
<accession>X0XB13</accession>
<dbReference type="Gene3D" id="3.40.50.300">
    <property type="entry name" value="P-loop containing nucleotide triphosphate hydrolases"/>
    <property type="match status" value="1"/>
</dbReference>
<evidence type="ECO:0000259" key="1">
    <source>
        <dbReference type="SMART" id="SM01058"/>
    </source>
</evidence>
<dbReference type="EMBL" id="BARS01046156">
    <property type="protein sequence ID" value="GAG40270.1"/>
    <property type="molecule type" value="Genomic_DNA"/>
</dbReference>
<feature type="domain" description="CarD-like/TRCF RNAP-interacting" evidence="1">
    <location>
        <begin position="1"/>
        <end position="75"/>
    </location>
</feature>
<dbReference type="SUPFAM" id="SSF52540">
    <property type="entry name" value="P-loop containing nucleoside triphosphate hydrolases"/>
    <property type="match status" value="1"/>
</dbReference>
<gene>
    <name evidence="2" type="ORF">S01H1_69505</name>
</gene>
<dbReference type="AlphaFoldDB" id="X0XB13"/>
<dbReference type="SMART" id="SM01058">
    <property type="entry name" value="CarD_TRCF"/>
    <property type="match status" value="1"/>
</dbReference>
<dbReference type="Pfam" id="PF02559">
    <property type="entry name" value="CarD_TRCF_RID"/>
    <property type="match status" value="1"/>
</dbReference>
<dbReference type="Gene3D" id="2.40.10.170">
    <property type="match status" value="1"/>
</dbReference>
<feature type="non-terminal residue" evidence="2">
    <location>
        <position position="130"/>
    </location>
</feature>
<reference evidence="2" key="1">
    <citation type="journal article" date="2014" name="Front. Microbiol.">
        <title>High frequency of phylogenetically diverse reductive dehalogenase-homologous genes in deep subseafloor sedimentary metagenomes.</title>
        <authorList>
            <person name="Kawai M."/>
            <person name="Futagami T."/>
            <person name="Toyoda A."/>
            <person name="Takaki Y."/>
            <person name="Nishi S."/>
            <person name="Hori S."/>
            <person name="Arai W."/>
            <person name="Tsubouchi T."/>
            <person name="Morono Y."/>
            <person name="Uchiyama I."/>
            <person name="Ito T."/>
            <person name="Fujiyama A."/>
            <person name="Inagaki F."/>
            <person name="Takami H."/>
        </authorList>
    </citation>
    <scope>NUCLEOTIDE SEQUENCE</scope>
    <source>
        <strain evidence="2">Expedition CK06-06</strain>
    </source>
</reference>
<dbReference type="InterPro" id="IPR003711">
    <property type="entry name" value="CarD-like/TRCF_RID"/>
</dbReference>
<comment type="caution">
    <text evidence="2">The sequence shown here is derived from an EMBL/GenBank/DDBJ whole genome shotgun (WGS) entry which is preliminary data.</text>
</comment>
<proteinExistence type="predicted"/>
<organism evidence="2">
    <name type="scientific">marine sediment metagenome</name>
    <dbReference type="NCBI Taxonomy" id="412755"/>
    <lineage>
        <taxon>unclassified sequences</taxon>
        <taxon>metagenomes</taxon>
        <taxon>ecological metagenomes</taxon>
    </lineage>
</organism>